<name>A0A1A5ZZQ4_9TREE</name>
<keyword evidence="3" id="KW-1185">Reference proteome</keyword>
<protein>
    <submittedName>
        <fullName evidence="1">Uncharacterized protein</fullName>
    </submittedName>
</protein>
<dbReference type="VEuPathDB" id="FungiDB:I303_06847"/>
<dbReference type="RefSeq" id="XP_018261126.1">
    <property type="nucleotide sequence ID" value="XM_018410123.1"/>
</dbReference>
<reference evidence="2" key="2">
    <citation type="submission" date="2013-07" db="EMBL/GenBank/DDBJ databases">
        <authorList>
            <consortium name="The Broad Institute Genome Sequencing Platform"/>
            <person name="Cuomo C."/>
            <person name="Litvintseva A."/>
            <person name="Chen Y."/>
            <person name="Heitman J."/>
            <person name="Sun S."/>
            <person name="Springer D."/>
            <person name="Dromer F."/>
            <person name="Young S.K."/>
            <person name="Zeng Q."/>
            <person name="Gargeya S."/>
            <person name="Fitzgerald M."/>
            <person name="Abouelleil A."/>
            <person name="Alvarado L."/>
            <person name="Berlin A.M."/>
            <person name="Chapman S.B."/>
            <person name="Dewar J."/>
            <person name="Goldberg J."/>
            <person name="Griggs A."/>
            <person name="Gujja S."/>
            <person name="Hansen M."/>
            <person name="Howarth C."/>
            <person name="Imamovic A."/>
            <person name="Larimer J."/>
            <person name="McCowan C."/>
            <person name="Murphy C."/>
            <person name="Pearson M."/>
            <person name="Priest M."/>
            <person name="Roberts A."/>
            <person name="Saif S."/>
            <person name="Shea T."/>
            <person name="Sykes S."/>
            <person name="Wortman J."/>
            <person name="Nusbaum C."/>
            <person name="Birren B."/>
        </authorList>
    </citation>
    <scope>NUCLEOTIDE SEQUENCE</scope>
    <source>
        <strain evidence="2">CBS 10117</strain>
    </source>
</reference>
<dbReference type="AlphaFoldDB" id="A0A1A5ZZQ4"/>
<proteinExistence type="predicted"/>
<dbReference type="KEGG" id="kdj:28970546"/>
<reference evidence="1" key="1">
    <citation type="submission" date="2013-07" db="EMBL/GenBank/DDBJ databases">
        <title>The Genome Sequence of Cryptococcus dejecticola CBS10117.</title>
        <authorList>
            <consortium name="The Broad Institute Genome Sequencing Platform"/>
            <person name="Cuomo C."/>
            <person name="Litvintseva A."/>
            <person name="Chen Y."/>
            <person name="Heitman J."/>
            <person name="Sun S."/>
            <person name="Springer D."/>
            <person name="Dromer F."/>
            <person name="Young S.K."/>
            <person name="Zeng Q."/>
            <person name="Gargeya S."/>
            <person name="Fitzgerald M."/>
            <person name="Abouelleil A."/>
            <person name="Alvarado L."/>
            <person name="Berlin A.M."/>
            <person name="Chapman S.B."/>
            <person name="Dewar J."/>
            <person name="Goldberg J."/>
            <person name="Griggs A."/>
            <person name="Gujja S."/>
            <person name="Hansen M."/>
            <person name="Howarth C."/>
            <person name="Imamovic A."/>
            <person name="Larimer J."/>
            <person name="McCowan C."/>
            <person name="Murphy C."/>
            <person name="Pearson M."/>
            <person name="Priest M."/>
            <person name="Roberts A."/>
            <person name="Saif S."/>
            <person name="Shea T."/>
            <person name="Sykes S."/>
            <person name="Wortman J."/>
            <person name="Nusbaum C."/>
            <person name="Birren B."/>
        </authorList>
    </citation>
    <scope>NUCLEOTIDE SEQUENCE [LARGE SCALE GENOMIC DNA]</scope>
    <source>
        <strain evidence="1">CBS 10117</strain>
    </source>
</reference>
<dbReference type="STRING" id="1296121.A0A1A5ZZQ4"/>
<dbReference type="InterPro" id="IPR011990">
    <property type="entry name" value="TPR-like_helical_dom_sf"/>
</dbReference>
<dbReference type="Gene3D" id="1.25.40.10">
    <property type="entry name" value="Tetratricopeptide repeat domain"/>
    <property type="match status" value="1"/>
</dbReference>
<dbReference type="EMBL" id="KI894034">
    <property type="protein sequence ID" value="OBR83284.1"/>
    <property type="molecule type" value="Genomic_DNA"/>
</dbReference>
<dbReference type="OrthoDB" id="2576482at2759"/>
<evidence type="ECO:0000313" key="2">
    <source>
        <dbReference type="EMBL" id="WWC64829.1"/>
    </source>
</evidence>
<evidence type="ECO:0000313" key="1">
    <source>
        <dbReference type="EMBL" id="OBR83284.1"/>
    </source>
</evidence>
<accession>A0A1A5ZZQ4</accession>
<reference evidence="2" key="3">
    <citation type="submission" date="2024-02" db="EMBL/GenBank/DDBJ databases">
        <title>Comparative genomics of Cryptococcus and Kwoniella reveals pathogenesis evolution and contrasting modes of karyotype evolution via chromosome fusion or intercentromeric recombination.</title>
        <authorList>
            <person name="Coelho M.A."/>
            <person name="David-Palma M."/>
            <person name="Shea T."/>
            <person name="Bowers K."/>
            <person name="McGinley-Smith S."/>
            <person name="Mohammad A.W."/>
            <person name="Gnirke A."/>
            <person name="Yurkov A.M."/>
            <person name="Nowrousian M."/>
            <person name="Sun S."/>
            <person name="Cuomo C.A."/>
            <person name="Heitman J."/>
        </authorList>
    </citation>
    <scope>NUCLEOTIDE SEQUENCE</scope>
    <source>
        <strain evidence="2">CBS 10117</strain>
    </source>
</reference>
<dbReference type="EMBL" id="CP144538">
    <property type="protein sequence ID" value="WWC64829.1"/>
    <property type="molecule type" value="Genomic_DNA"/>
</dbReference>
<dbReference type="Proteomes" id="UP000078595">
    <property type="component" value="Chromosome 9"/>
</dbReference>
<dbReference type="GeneID" id="28970546"/>
<evidence type="ECO:0000313" key="3">
    <source>
        <dbReference type="Proteomes" id="UP000078595"/>
    </source>
</evidence>
<gene>
    <name evidence="1" type="ORF">I303_06847</name>
    <name evidence="2" type="ORF">I303_107443</name>
</gene>
<organism evidence="1">
    <name type="scientific">Kwoniella dejecticola CBS 10117</name>
    <dbReference type="NCBI Taxonomy" id="1296121"/>
    <lineage>
        <taxon>Eukaryota</taxon>
        <taxon>Fungi</taxon>
        <taxon>Dikarya</taxon>
        <taxon>Basidiomycota</taxon>
        <taxon>Agaricomycotina</taxon>
        <taxon>Tremellomycetes</taxon>
        <taxon>Tremellales</taxon>
        <taxon>Cryptococcaceae</taxon>
        <taxon>Kwoniella</taxon>
    </lineage>
</organism>
<sequence length="627" mass="70792">MSASSRTALHVLRLVLRSQPTQLPRRAASSAATAAAALVQDTDNSSSSSSAPTKSHAIPFAELTARSSFLESESDEYTTASLLLPAREVDLEPIPWPTLFPHAGTLPPKSKFCDPIFRLVSQDRYKDALLIYSEILSHNDKVRRGVLAGHSIRIQHRHAYLRPAIHSLKKGDHKSTLMWLGIYPNRPATYNHPALKSVWAPMIEIFINDKGSFRDDPEFLAEFLVLAGRKGLLPTLLPPILPHLTFAFPPEDSTSILGRAIQAYRESTTSDTSDSARAQYQEEIVDAQIAGWWGSYLRKLIIAGWKDQARYLVDHKPFSGEWDGITRKYIQEELEDEKRKPDSIRIADTSSVIRRIRSSLVDLPTPTELATLLRALSHPLLKSEHPTLAARYKSRFTRPPSTHKARRLPTIQQKLWIHAEILNLQLEGRHQDAVDLFRDNFIWIGLPDQTKIYGEIPVIDRRMVKSYPSIHILTSVIPSIIYTLPHPTSKSAQTFYSTYIDSINTYPPSLRPTSATYSTLLRELTYHAGSLAGLRALRALTDNGIEPGQESYAAVLYALAGRRQIDQFWSLFSQAERENMLRTRTYRGLVAVLVKTGLAKDAEKVFWRAKERYKDEDVFEGLEIATK</sequence>